<dbReference type="AlphaFoldDB" id="A0A9N7RIY2"/>
<keyword evidence="1" id="KW-0479">Metal-binding</keyword>
<dbReference type="FunFam" id="4.10.60.10:FF:000003">
    <property type="entry name" value="serine/arginine-rich splicing factor RS2Z32-like isoform X1"/>
    <property type="match status" value="1"/>
</dbReference>
<feature type="domain" description="CCHC-type" evidence="3">
    <location>
        <begin position="64"/>
        <end position="80"/>
    </location>
</feature>
<feature type="compositionally biased region" description="Basic residues" evidence="2">
    <location>
        <begin position="99"/>
        <end position="108"/>
    </location>
</feature>
<feature type="domain" description="CCHC-type" evidence="3">
    <location>
        <begin position="43"/>
        <end position="58"/>
    </location>
</feature>
<protein>
    <submittedName>
        <fullName evidence="4">Serine/arginine-rich splicing factor RS2Z32</fullName>
    </submittedName>
</protein>
<dbReference type="Gene3D" id="4.10.60.10">
    <property type="entry name" value="Zinc finger, CCHC-type"/>
    <property type="match status" value="2"/>
</dbReference>
<dbReference type="SUPFAM" id="SSF57756">
    <property type="entry name" value="Retrovirus zinc finger-like domains"/>
    <property type="match status" value="1"/>
</dbReference>
<feature type="compositionally biased region" description="Low complexity" evidence="2">
    <location>
        <begin position="109"/>
        <end position="121"/>
    </location>
</feature>
<reference evidence="4" key="1">
    <citation type="submission" date="2019-12" db="EMBL/GenBank/DDBJ databases">
        <authorList>
            <person name="Scholes J."/>
        </authorList>
    </citation>
    <scope>NUCLEOTIDE SEQUENCE</scope>
</reference>
<dbReference type="InterPro" id="IPR036875">
    <property type="entry name" value="Znf_CCHC_sf"/>
</dbReference>
<keyword evidence="1" id="KW-0863">Zinc-finger</keyword>
<dbReference type="OrthoDB" id="1099063at2759"/>
<keyword evidence="1" id="KW-0862">Zinc</keyword>
<dbReference type="SMART" id="SM00343">
    <property type="entry name" value="ZnF_C2HC"/>
    <property type="match status" value="2"/>
</dbReference>
<feature type="compositionally biased region" description="Polar residues" evidence="2">
    <location>
        <begin position="153"/>
        <end position="170"/>
    </location>
</feature>
<name>A0A9N7RIY2_STRHE</name>
<keyword evidence="5" id="KW-1185">Reference proteome</keyword>
<organism evidence="4 5">
    <name type="scientific">Striga hermonthica</name>
    <name type="common">Purple witchweed</name>
    <name type="synonym">Buchnera hermonthica</name>
    <dbReference type="NCBI Taxonomy" id="68872"/>
    <lineage>
        <taxon>Eukaryota</taxon>
        <taxon>Viridiplantae</taxon>
        <taxon>Streptophyta</taxon>
        <taxon>Embryophyta</taxon>
        <taxon>Tracheophyta</taxon>
        <taxon>Spermatophyta</taxon>
        <taxon>Magnoliopsida</taxon>
        <taxon>eudicotyledons</taxon>
        <taxon>Gunneridae</taxon>
        <taxon>Pentapetalae</taxon>
        <taxon>asterids</taxon>
        <taxon>lamiids</taxon>
        <taxon>Lamiales</taxon>
        <taxon>Orobanchaceae</taxon>
        <taxon>Buchnereae</taxon>
        <taxon>Striga</taxon>
    </lineage>
</organism>
<dbReference type="PROSITE" id="PS50158">
    <property type="entry name" value="ZF_CCHC"/>
    <property type="match status" value="2"/>
</dbReference>
<dbReference type="EMBL" id="CACSLK010027789">
    <property type="protein sequence ID" value="CAA0829770.1"/>
    <property type="molecule type" value="Genomic_DNA"/>
</dbReference>
<dbReference type="Proteomes" id="UP001153555">
    <property type="component" value="Unassembled WGS sequence"/>
</dbReference>
<dbReference type="GO" id="GO:0003676">
    <property type="term" value="F:nucleic acid binding"/>
    <property type="evidence" value="ECO:0007669"/>
    <property type="project" value="InterPro"/>
</dbReference>
<gene>
    <name evidence="4" type="ORF">SHERM_25287</name>
</gene>
<sequence>MERIELLVSSHRISRISEHFALHFRGGARDYGGRGPAPGTGCCFNCGIEGHWARDCKSGDWKNKCYRCGERGHVEKDCRDSPKKLRRGRSYSRSPVRSRSPHRGRSRSRSFSPTRSYSRSRSPPPRRGKDIEHKERRSRSPQERSPKLKTRNHSPSPDNSPKQASPSPSIGKTGIDENNRAHSNSTGSPDRVVDENDIGYPRNSESPPSRGVDENGGAGHTNSE</sequence>
<evidence type="ECO:0000313" key="5">
    <source>
        <dbReference type="Proteomes" id="UP001153555"/>
    </source>
</evidence>
<dbReference type="GO" id="GO:0008270">
    <property type="term" value="F:zinc ion binding"/>
    <property type="evidence" value="ECO:0007669"/>
    <property type="project" value="UniProtKB-KW"/>
</dbReference>
<dbReference type="Pfam" id="PF00098">
    <property type="entry name" value="zf-CCHC"/>
    <property type="match status" value="2"/>
</dbReference>
<proteinExistence type="predicted"/>
<evidence type="ECO:0000313" key="4">
    <source>
        <dbReference type="EMBL" id="CAA0829770.1"/>
    </source>
</evidence>
<feature type="compositionally biased region" description="Basic and acidic residues" evidence="2">
    <location>
        <begin position="127"/>
        <end position="146"/>
    </location>
</feature>
<comment type="caution">
    <text evidence="4">The sequence shown here is derived from an EMBL/GenBank/DDBJ whole genome shotgun (WGS) entry which is preliminary data.</text>
</comment>
<evidence type="ECO:0000256" key="1">
    <source>
        <dbReference type="PROSITE-ProRule" id="PRU00047"/>
    </source>
</evidence>
<evidence type="ECO:0000259" key="3">
    <source>
        <dbReference type="PROSITE" id="PS50158"/>
    </source>
</evidence>
<feature type="compositionally biased region" description="Gly residues" evidence="2">
    <location>
        <begin position="214"/>
        <end position="224"/>
    </location>
</feature>
<feature type="compositionally biased region" description="Basic and acidic residues" evidence="2">
    <location>
        <begin position="74"/>
        <end position="83"/>
    </location>
</feature>
<dbReference type="InterPro" id="IPR001878">
    <property type="entry name" value="Znf_CCHC"/>
</dbReference>
<feature type="region of interest" description="Disordered" evidence="2">
    <location>
        <begin position="74"/>
        <end position="224"/>
    </location>
</feature>
<accession>A0A9N7RIY2</accession>
<evidence type="ECO:0000256" key="2">
    <source>
        <dbReference type="SAM" id="MobiDB-lite"/>
    </source>
</evidence>